<dbReference type="OrthoDB" id="9806837at2"/>
<dbReference type="CDD" id="cd02516">
    <property type="entry name" value="CDP-ME_synthetase"/>
    <property type="match status" value="1"/>
</dbReference>
<dbReference type="GO" id="GO:0019288">
    <property type="term" value="P:isopentenyl diphosphate biosynthetic process, methylerythritol 4-phosphate pathway"/>
    <property type="evidence" value="ECO:0007669"/>
    <property type="project" value="UniProtKB-UniRule"/>
</dbReference>
<comment type="pathway">
    <text evidence="2 7">Isoprenoid biosynthesis; isopentenyl diphosphate biosynthesis via DXP pathway; isopentenyl diphosphate from 1-deoxy-D-xylulose 5-phosphate: step 2/6.</text>
</comment>
<evidence type="ECO:0000256" key="1">
    <source>
        <dbReference type="ARBA" id="ARBA00001282"/>
    </source>
</evidence>
<dbReference type="Pfam" id="PF01128">
    <property type="entry name" value="IspD"/>
    <property type="match status" value="1"/>
</dbReference>
<dbReference type="PANTHER" id="PTHR32125">
    <property type="entry name" value="2-C-METHYL-D-ERYTHRITOL 4-PHOSPHATE CYTIDYLYLTRANSFERASE, CHLOROPLASTIC"/>
    <property type="match status" value="1"/>
</dbReference>
<feature type="site" description="Transition state stabilizer" evidence="7">
    <location>
        <position position="14"/>
    </location>
</feature>
<protein>
    <recommendedName>
        <fullName evidence="7">2-C-methyl-D-erythritol 4-phosphate cytidylyltransferase</fullName>
        <ecNumber evidence="7">2.7.7.60</ecNumber>
    </recommendedName>
    <alternativeName>
        <fullName evidence="7">4-diphosphocytidyl-2C-methyl-D-erythritol synthase</fullName>
    </alternativeName>
    <alternativeName>
        <fullName evidence="7">MEP cytidylyltransferase</fullName>
        <shortName evidence="7">MCT</shortName>
    </alternativeName>
</protein>
<dbReference type="EC" id="2.7.7.60" evidence="7"/>
<comment type="similarity">
    <text evidence="3 7">Belongs to the IspD/TarI cytidylyltransferase family. IspD subfamily.</text>
</comment>
<feature type="site" description="Positions MEP for the nucleophilic attack" evidence="7">
    <location>
        <position position="208"/>
    </location>
</feature>
<dbReference type="FunFam" id="3.90.550.10:FF:000003">
    <property type="entry name" value="2-C-methyl-D-erythritol 4-phosphate cytidylyltransferase"/>
    <property type="match status" value="1"/>
</dbReference>
<evidence type="ECO:0000313" key="8">
    <source>
        <dbReference type="EMBL" id="AIY82626.1"/>
    </source>
</evidence>
<keyword evidence="5 7" id="KW-0548">Nucleotidyltransferase</keyword>
<dbReference type="RefSeq" id="WP_039312746.1">
    <property type="nucleotide sequence ID" value="NZ_CP006905.1"/>
</dbReference>
<dbReference type="Gene3D" id="3.90.550.10">
    <property type="entry name" value="Spore Coat Polysaccharide Biosynthesis Protein SpsA, Chain A"/>
    <property type="match status" value="1"/>
</dbReference>
<evidence type="ECO:0000256" key="4">
    <source>
        <dbReference type="ARBA" id="ARBA00022679"/>
    </source>
</evidence>
<dbReference type="EMBL" id="CP006905">
    <property type="protein sequence ID" value="AIY82626.1"/>
    <property type="molecule type" value="Genomic_DNA"/>
</dbReference>
<dbReference type="InterPro" id="IPR018294">
    <property type="entry name" value="ISPD_synthase_CS"/>
</dbReference>
<keyword evidence="6 7" id="KW-0414">Isoprene biosynthesis</keyword>
<feature type="site" description="Transition state stabilizer" evidence="7">
    <location>
        <position position="21"/>
    </location>
</feature>
<evidence type="ECO:0000256" key="2">
    <source>
        <dbReference type="ARBA" id="ARBA00004787"/>
    </source>
</evidence>
<evidence type="ECO:0000256" key="3">
    <source>
        <dbReference type="ARBA" id="ARBA00009789"/>
    </source>
</evidence>
<reference evidence="8 9" key="1">
    <citation type="journal article" date="2015" name="Infect. Genet. Evol.">
        <title>Genomic sequences of six botulinum neurotoxin-producing strains representing three clostridial species illustrate the mobility and diversity of botulinum neurotoxin genes.</title>
        <authorList>
            <person name="Smith T.J."/>
            <person name="Hill K.K."/>
            <person name="Xie G."/>
            <person name="Foley B.T."/>
            <person name="Williamson C.H."/>
            <person name="Foster J.T."/>
            <person name="Johnson S.L."/>
            <person name="Chertkov O."/>
            <person name="Teshima H."/>
            <person name="Gibbons H.S."/>
            <person name="Johnsky L.A."/>
            <person name="Karavis M.A."/>
            <person name="Smith L.A."/>
        </authorList>
    </citation>
    <scope>NUCLEOTIDE SEQUENCE [LARGE SCALE GENOMIC DNA]</scope>
    <source>
        <strain evidence="8 9">Sullivan</strain>
    </source>
</reference>
<dbReference type="eggNOG" id="COG1211">
    <property type="taxonomic scope" value="Bacteria"/>
</dbReference>
<keyword evidence="9" id="KW-1185">Reference proteome</keyword>
<evidence type="ECO:0000256" key="5">
    <source>
        <dbReference type="ARBA" id="ARBA00022695"/>
    </source>
</evidence>
<comment type="catalytic activity">
    <reaction evidence="1 7">
        <text>2-C-methyl-D-erythritol 4-phosphate + CTP + H(+) = 4-CDP-2-C-methyl-D-erythritol + diphosphate</text>
        <dbReference type="Rhea" id="RHEA:13429"/>
        <dbReference type="ChEBI" id="CHEBI:15378"/>
        <dbReference type="ChEBI" id="CHEBI:33019"/>
        <dbReference type="ChEBI" id="CHEBI:37563"/>
        <dbReference type="ChEBI" id="CHEBI:57823"/>
        <dbReference type="ChEBI" id="CHEBI:58262"/>
        <dbReference type="EC" id="2.7.7.60"/>
    </reaction>
</comment>
<dbReference type="AlphaFoldDB" id="A0A0A7FUV7"/>
<dbReference type="STRING" id="1561.NPD11_1670"/>
<gene>
    <name evidence="7 8" type="primary">ispD</name>
    <name evidence="8" type="ORF">U729_1324</name>
</gene>
<dbReference type="KEGG" id="cbv:U729_1324"/>
<dbReference type="HAMAP" id="MF_00108">
    <property type="entry name" value="IspD"/>
    <property type="match status" value="1"/>
</dbReference>
<feature type="site" description="Positions MEP for the nucleophilic attack" evidence="7">
    <location>
        <position position="152"/>
    </location>
</feature>
<keyword evidence="4 7" id="KW-0808">Transferase</keyword>
<organism evidence="8 9">
    <name type="scientific">Clostridium baratii str. Sullivan</name>
    <dbReference type="NCBI Taxonomy" id="1415775"/>
    <lineage>
        <taxon>Bacteria</taxon>
        <taxon>Bacillati</taxon>
        <taxon>Bacillota</taxon>
        <taxon>Clostridia</taxon>
        <taxon>Eubacteriales</taxon>
        <taxon>Clostridiaceae</taxon>
        <taxon>Clostridium</taxon>
    </lineage>
</organism>
<comment type="function">
    <text evidence="7">Catalyzes the formation of 4-diphosphocytidyl-2-C-methyl-D-erythritol from CTP and 2-C-methyl-D-erythritol 4-phosphate (MEP).</text>
</comment>
<dbReference type="InterPro" id="IPR034683">
    <property type="entry name" value="IspD/TarI"/>
</dbReference>
<dbReference type="NCBIfam" id="NF001183">
    <property type="entry name" value="PRK00155.1-3"/>
    <property type="match status" value="1"/>
</dbReference>
<dbReference type="UniPathway" id="UPA00056">
    <property type="reaction ID" value="UER00093"/>
</dbReference>
<dbReference type="InterPro" id="IPR001228">
    <property type="entry name" value="IspD"/>
</dbReference>
<accession>A0A0A7FUV7</accession>
<proteinExistence type="inferred from homology"/>
<dbReference type="InterPro" id="IPR029044">
    <property type="entry name" value="Nucleotide-diphossugar_trans"/>
</dbReference>
<dbReference type="GO" id="GO:0050518">
    <property type="term" value="F:2-C-methyl-D-erythritol 4-phosphate cytidylyltransferase activity"/>
    <property type="evidence" value="ECO:0007669"/>
    <property type="project" value="UniProtKB-UniRule"/>
</dbReference>
<dbReference type="SUPFAM" id="SSF53448">
    <property type="entry name" value="Nucleotide-diphospho-sugar transferases"/>
    <property type="match status" value="1"/>
</dbReference>
<dbReference type="InterPro" id="IPR050088">
    <property type="entry name" value="IspD/TarI_cytidylyltransf_bact"/>
</dbReference>
<evidence type="ECO:0000256" key="6">
    <source>
        <dbReference type="ARBA" id="ARBA00023229"/>
    </source>
</evidence>
<dbReference type="PROSITE" id="PS01295">
    <property type="entry name" value="ISPD"/>
    <property type="match status" value="1"/>
</dbReference>
<dbReference type="PANTHER" id="PTHR32125:SF4">
    <property type="entry name" value="2-C-METHYL-D-ERYTHRITOL 4-PHOSPHATE CYTIDYLYLTRANSFERASE, CHLOROPLASTIC"/>
    <property type="match status" value="1"/>
</dbReference>
<evidence type="ECO:0000256" key="7">
    <source>
        <dbReference type="HAMAP-Rule" id="MF_00108"/>
    </source>
</evidence>
<dbReference type="NCBIfam" id="TIGR00453">
    <property type="entry name" value="ispD"/>
    <property type="match status" value="1"/>
</dbReference>
<sequence>MNSAIILSGGRGKRMGASVSKQFIEVKGKPILYYTLKKFIENDLINEIILVLPKDEIEYCKKEILEKYELSVDKIVEGGKERQDSVLNGLKVLKDTDIVLIHDGARPFVSNKIIKEGIESAKKFKAAAPGVMPKDTIKIKDNNSFSKETLKREELIAVQTPQVFDYNLILECHKKVSEGNIQVTDDTMVVEMFKHKVFLYDGEYTNIKITTPEDLVLAEYLADKLQ</sequence>
<evidence type="ECO:0000313" key="9">
    <source>
        <dbReference type="Proteomes" id="UP000030635"/>
    </source>
</evidence>
<dbReference type="Proteomes" id="UP000030635">
    <property type="component" value="Chromosome"/>
</dbReference>
<dbReference type="HOGENOM" id="CLU_061281_2_2_9"/>
<name>A0A0A7FUV7_9CLOT</name>